<keyword evidence="2" id="KW-0503">Monooxygenase</keyword>
<dbReference type="EMBL" id="CP071182">
    <property type="protein sequence ID" value="QSO46285.1"/>
    <property type="molecule type" value="Genomic_DNA"/>
</dbReference>
<dbReference type="InterPro" id="IPR011008">
    <property type="entry name" value="Dimeric_a/b-barrel"/>
</dbReference>
<dbReference type="Gene3D" id="3.30.70.100">
    <property type="match status" value="1"/>
</dbReference>
<keyword evidence="3" id="KW-1185">Reference proteome</keyword>
<dbReference type="PANTHER" id="PTHR34474:SF2">
    <property type="entry name" value="SIGNAL TRANSDUCTION PROTEIN TRAP"/>
    <property type="match status" value="1"/>
</dbReference>
<feature type="domain" description="ABM" evidence="1">
    <location>
        <begin position="2"/>
        <end position="90"/>
    </location>
</feature>
<sequence>MYIAINTIEVPKEHSARMLEGFRKHAPDLKQFAGFVGFEMWVEESGKLLAVSKWESREHFEQYVHSDMFRAHHGGSTAQQAHGQAQVTYYEGEVMA</sequence>
<protein>
    <submittedName>
        <fullName evidence="2">Antibiotic biosynthesis monooxygenase</fullName>
    </submittedName>
</protein>
<proteinExistence type="predicted"/>
<keyword evidence="2" id="KW-0560">Oxidoreductase</keyword>
<organism evidence="2 3">
    <name type="scientific">Alicyclobacillus mengziensis</name>
    <dbReference type="NCBI Taxonomy" id="2931921"/>
    <lineage>
        <taxon>Bacteria</taxon>
        <taxon>Bacillati</taxon>
        <taxon>Bacillota</taxon>
        <taxon>Bacilli</taxon>
        <taxon>Bacillales</taxon>
        <taxon>Alicyclobacillaceae</taxon>
        <taxon>Alicyclobacillus</taxon>
    </lineage>
</organism>
<dbReference type="KEGG" id="afx:JZ786_17525"/>
<gene>
    <name evidence="2" type="ORF">JZ786_17525</name>
</gene>
<reference evidence="2 3" key="1">
    <citation type="submission" date="2021-02" db="EMBL/GenBank/DDBJ databases">
        <title>Alicyclobacillus curvatus sp. nov. and Alicyclobacillus mengziensis sp. nov., two acidophilic bacteria isolated from acid mine drainage.</title>
        <authorList>
            <person name="Huang Y."/>
        </authorList>
    </citation>
    <scope>NUCLEOTIDE SEQUENCE [LARGE SCALE GENOMIC DNA]</scope>
    <source>
        <strain evidence="2 3">S30H14</strain>
    </source>
</reference>
<evidence type="ECO:0000313" key="2">
    <source>
        <dbReference type="EMBL" id="QSO46285.1"/>
    </source>
</evidence>
<dbReference type="Proteomes" id="UP000663505">
    <property type="component" value="Chromosome"/>
</dbReference>
<dbReference type="AlphaFoldDB" id="A0A9X7VWU0"/>
<dbReference type="RefSeq" id="WP_206655654.1">
    <property type="nucleotide sequence ID" value="NZ_CP071182.1"/>
</dbReference>
<dbReference type="GO" id="GO:0004497">
    <property type="term" value="F:monooxygenase activity"/>
    <property type="evidence" value="ECO:0007669"/>
    <property type="project" value="UniProtKB-KW"/>
</dbReference>
<evidence type="ECO:0000313" key="3">
    <source>
        <dbReference type="Proteomes" id="UP000663505"/>
    </source>
</evidence>
<dbReference type="PROSITE" id="PS51725">
    <property type="entry name" value="ABM"/>
    <property type="match status" value="1"/>
</dbReference>
<dbReference type="SUPFAM" id="SSF54909">
    <property type="entry name" value="Dimeric alpha+beta barrel"/>
    <property type="match status" value="1"/>
</dbReference>
<dbReference type="Pfam" id="PF03992">
    <property type="entry name" value="ABM"/>
    <property type="match status" value="1"/>
</dbReference>
<evidence type="ECO:0000259" key="1">
    <source>
        <dbReference type="PROSITE" id="PS51725"/>
    </source>
</evidence>
<dbReference type="PANTHER" id="PTHR34474">
    <property type="entry name" value="SIGNAL TRANSDUCTION PROTEIN TRAP"/>
    <property type="match status" value="1"/>
</dbReference>
<dbReference type="InterPro" id="IPR007138">
    <property type="entry name" value="ABM_dom"/>
</dbReference>
<dbReference type="InterPro" id="IPR050404">
    <property type="entry name" value="Heme-degrading_MO"/>
</dbReference>
<name>A0A9X7VWU0_9BACL</name>
<accession>A0A9X7VWU0</accession>